<keyword evidence="5 9" id="KW-0255">Endonuclease</keyword>
<evidence type="ECO:0000256" key="7">
    <source>
        <dbReference type="ARBA" id="ARBA00022842"/>
    </source>
</evidence>
<dbReference type="PANTHER" id="PTHR34405">
    <property type="entry name" value="CRISPR-ASSOCIATED ENDORIBONUCLEASE CAS2"/>
    <property type="match status" value="1"/>
</dbReference>
<dbReference type="AlphaFoldDB" id="A0A7G9FU09"/>
<dbReference type="Gene3D" id="3.30.70.240">
    <property type="match status" value="1"/>
</dbReference>
<keyword evidence="7 9" id="KW-0460">Magnesium</keyword>
<keyword evidence="3 9" id="KW-0540">Nuclease</keyword>
<dbReference type="EC" id="3.1.-.-" evidence="9"/>
<name>A0A7G9FU09_9FIRM</name>
<keyword evidence="6 9" id="KW-0378">Hydrolase</keyword>
<evidence type="ECO:0000256" key="2">
    <source>
        <dbReference type="ARBA" id="ARBA00009959"/>
    </source>
</evidence>
<accession>A0A7G9FU09</accession>
<evidence type="ECO:0000313" key="12">
    <source>
        <dbReference type="Proteomes" id="UP000515981"/>
    </source>
</evidence>
<comment type="similarity">
    <text evidence="2 9 10">Belongs to the CRISPR-associated endoribonuclease Cas2 protein family.</text>
</comment>
<dbReference type="GO" id="GO:0004521">
    <property type="term" value="F:RNA endonuclease activity"/>
    <property type="evidence" value="ECO:0007669"/>
    <property type="project" value="UniProtKB-UniRule"/>
</dbReference>
<evidence type="ECO:0000256" key="6">
    <source>
        <dbReference type="ARBA" id="ARBA00022801"/>
    </source>
</evidence>
<sequence>MLVLITYDVNTENAAGKARLRKVAKQCVNYGRRVQNSVFECILDNAQSIALKATLEDIIDTEKDSLRFYYLGNKYQTKIEHIGVDRGIALDQPLIL</sequence>
<dbReference type="EMBL" id="CP060633">
    <property type="protein sequence ID" value="QNM02041.1"/>
    <property type="molecule type" value="Genomic_DNA"/>
</dbReference>
<comment type="subunit">
    <text evidence="9">Homodimer, forms a heterotetramer with a Cas1 homodimer.</text>
</comment>
<dbReference type="PIRSF" id="PIRSF032582">
    <property type="entry name" value="Cas2"/>
    <property type="match status" value="1"/>
</dbReference>
<dbReference type="CDD" id="cd09725">
    <property type="entry name" value="Cas2_I_II_III"/>
    <property type="match status" value="1"/>
</dbReference>
<dbReference type="RefSeq" id="WP_249325852.1">
    <property type="nucleotide sequence ID" value="NZ_CP060633.1"/>
</dbReference>
<keyword evidence="8 9" id="KW-0051">Antiviral defense</keyword>
<evidence type="ECO:0000256" key="4">
    <source>
        <dbReference type="ARBA" id="ARBA00022723"/>
    </source>
</evidence>
<protein>
    <recommendedName>
        <fullName evidence="9">CRISPR-associated endoribonuclease Cas2</fullName>
        <ecNumber evidence="9">3.1.-.-</ecNumber>
    </recommendedName>
</protein>
<reference evidence="11 12" key="1">
    <citation type="submission" date="2020-08" db="EMBL/GenBank/DDBJ databases">
        <authorList>
            <person name="Liu C."/>
            <person name="Sun Q."/>
        </authorList>
    </citation>
    <scope>NUCLEOTIDE SEQUENCE [LARGE SCALE GENOMIC DNA]</scope>
    <source>
        <strain evidence="11 12">NSJ-8</strain>
    </source>
</reference>
<dbReference type="NCBIfam" id="TIGR01573">
    <property type="entry name" value="cas2"/>
    <property type="match status" value="1"/>
</dbReference>
<dbReference type="GO" id="GO:0043571">
    <property type="term" value="P:maintenance of CRISPR repeat elements"/>
    <property type="evidence" value="ECO:0007669"/>
    <property type="project" value="UniProtKB-UniRule"/>
</dbReference>
<dbReference type="Proteomes" id="UP000515981">
    <property type="component" value="Chromosome"/>
</dbReference>
<gene>
    <name evidence="9 11" type="primary">cas2</name>
    <name evidence="11" type="ORF">H9Q77_13295</name>
</gene>
<dbReference type="GO" id="GO:0051607">
    <property type="term" value="P:defense response to virus"/>
    <property type="evidence" value="ECO:0007669"/>
    <property type="project" value="UniProtKB-UniRule"/>
</dbReference>
<dbReference type="KEGG" id="ssun:H9Q77_13295"/>
<evidence type="ECO:0000313" key="11">
    <source>
        <dbReference type="EMBL" id="QNM02041.1"/>
    </source>
</evidence>
<evidence type="ECO:0000256" key="3">
    <source>
        <dbReference type="ARBA" id="ARBA00022722"/>
    </source>
</evidence>
<dbReference type="PANTHER" id="PTHR34405:SF3">
    <property type="entry name" value="CRISPR-ASSOCIATED ENDORIBONUCLEASE CAS2 3"/>
    <property type="match status" value="1"/>
</dbReference>
<keyword evidence="4 9" id="KW-0479">Metal-binding</keyword>
<evidence type="ECO:0000256" key="5">
    <source>
        <dbReference type="ARBA" id="ARBA00022759"/>
    </source>
</evidence>
<evidence type="ECO:0000256" key="9">
    <source>
        <dbReference type="HAMAP-Rule" id="MF_01471"/>
    </source>
</evidence>
<evidence type="ECO:0000256" key="10">
    <source>
        <dbReference type="PIRNR" id="PIRNR032582"/>
    </source>
</evidence>
<proteinExistence type="inferred from homology"/>
<dbReference type="HAMAP" id="MF_01471">
    <property type="entry name" value="Cas2"/>
    <property type="match status" value="1"/>
</dbReference>
<comment type="function">
    <text evidence="9">CRISPR (clustered regularly interspaced short palindromic repeat), is an adaptive immune system that provides protection against mobile genetic elements (viruses, transposable elements and conjugative plasmids). CRISPR clusters contain sequences complementary to antecedent mobile elements and target invading nucleic acids. CRISPR clusters are transcribed and processed into CRISPR RNA (crRNA). Functions as a ssRNA-specific endoribonuclease. Involved in the integration of spacer DNA into the CRISPR cassette.</text>
</comment>
<evidence type="ECO:0000256" key="8">
    <source>
        <dbReference type="ARBA" id="ARBA00023118"/>
    </source>
</evidence>
<organism evidence="11 12">
    <name type="scientific">Simiaoa sunii</name>
    <dbReference type="NCBI Taxonomy" id="2763672"/>
    <lineage>
        <taxon>Bacteria</taxon>
        <taxon>Bacillati</taxon>
        <taxon>Bacillota</taxon>
        <taxon>Clostridia</taxon>
        <taxon>Lachnospirales</taxon>
        <taxon>Lachnospiraceae</taxon>
        <taxon>Simiaoa</taxon>
    </lineage>
</organism>
<dbReference type="Pfam" id="PF09827">
    <property type="entry name" value="CRISPR_Cas2"/>
    <property type="match status" value="1"/>
</dbReference>
<dbReference type="SUPFAM" id="SSF143430">
    <property type="entry name" value="TTP0101/SSO1404-like"/>
    <property type="match status" value="1"/>
</dbReference>
<dbReference type="InterPro" id="IPR021127">
    <property type="entry name" value="CRISPR_associated_Cas2"/>
</dbReference>
<dbReference type="GO" id="GO:0016787">
    <property type="term" value="F:hydrolase activity"/>
    <property type="evidence" value="ECO:0007669"/>
    <property type="project" value="UniProtKB-KW"/>
</dbReference>
<dbReference type="GO" id="GO:0046872">
    <property type="term" value="F:metal ion binding"/>
    <property type="evidence" value="ECO:0007669"/>
    <property type="project" value="UniProtKB-UniRule"/>
</dbReference>
<dbReference type="InterPro" id="IPR019199">
    <property type="entry name" value="Virulence_VapD/CRISPR_Cas2"/>
</dbReference>
<evidence type="ECO:0000256" key="1">
    <source>
        <dbReference type="ARBA" id="ARBA00001946"/>
    </source>
</evidence>
<keyword evidence="12" id="KW-1185">Reference proteome</keyword>
<feature type="binding site" evidence="9">
    <location>
        <position position="8"/>
    </location>
    <ligand>
        <name>Mg(2+)</name>
        <dbReference type="ChEBI" id="CHEBI:18420"/>
        <note>catalytic</note>
    </ligand>
</feature>
<comment type="cofactor">
    <cofactor evidence="1 9">
        <name>Mg(2+)</name>
        <dbReference type="ChEBI" id="CHEBI:18420"/>
    </cofactor>
</comment>